<evidence type="ECO:0000259" key="2">
    <source>
        <dbReference type="Pfam" id="PF18013"/>
    </source>
</evidence>
<dbReference type="GO" id="GO:0008745">
    <property type="term" value="F:N-acetylmuramoyl-L-alanine amidase activity"/>
    <property type="evidence" value="ECO:0007669"/>
    <property type="project" value="InterPro"/>
</dbReference>
<dbReference type="Proteomes" id="UP000013981">
    <property type="component" value="Unassembled WGS sequence"/>
</dbReference>
<evidence type="ECO:0008006" key="5">
    <source>
        <dbReference type="Google" id="ProtNLM"/>
    </source>
</evidence>
<comment type="caution">
    <text evidence="3">The sequence shown here is derived from an EMBL/GenBank/DDBJ whole genome shotgun (WGS) entry which is preliminary data.</text>
</comment>
<feature type="domain" description="N-acetylmuramoyl-L-alanine amidase" evidence="1">
    <location>
        <begin position="201"/>
        <end position="338"/>
    </location>
</feature>
<dbReference type="HOGENOM" id="CLU_536065_0_0_9"/>
<name>R8W4C9_9FIRM</name>
<accession>R8W4C9</accession>
<dbReference type="Gene3D" id="3.40.80.10">
    <property type="entry name" value="Peptidoglycan recognition protein-like"/>
    <property type="match status" value="1"/>
</dbReference>
<reference evidence="3 4" key="1">
    <citation type="submission" date="2013-01" db="EMBL/GenBank/DDBJ databases">
        <title>The Genome Sequence of Butyricicoccus pullicaecorum 1.2.</title>
        <authorList>
            <consortium name="The Broad Institute Genome Sequencing Platform"/>
            <person name="Earl A."/>
            <person name="Ward D."/>
            <person name="Feldgarden M."/>
            <person name="Gevers D."/>
            <person name="Van Immerseel F."/>
            <person name="Eeckhaut V."/>
            <person name="Walker B."/>
            <person name="Young S.K."/>
            <person name="Zeng Q."/>
            <person name="Gargeya S."/>
            <person name="Fitzgerald M."/>
            <person name="Haas B."/>
            <person name="Abouelleil A."/>
            <person name="Alvarado L."/>
            <person name="Arachchi H.M."/>
            <person name="Berlin A.M."/>
            <person name="Chapman S.B."/>
            <person name="Dewar J."/>
            <person name="Goldberg J."/>
            <person name="Griggs A."/>
            <person name="Gujja S."/>
            <person name="Hansen M."/>
            <person name="Howarth C."/>
            <person name="Imamovic A."/>
            <person name="Larimer J."/>
            <person name="McCowan C."/>
            <person name="Murphy C."/>
            <person name="Neiman D."/>
            <person name="Pearson M."/>
            <person name="Priest M."/>
            <person name="Roberts A."/>
            <person name="Saif S."/>
            <person name="Shea T."/>
            <person name="Sisk P."/>
            <person name="Sykes S."/>
            <person name="Wortman J."/>
            <person name="Nusbaum C."/>
            <person name="Birren B."/>
        </authorList>
    </citation>
    <scope>NUCLEOTIDE SEQUENCE [LARGE SCALE GENOMIC DNA]</scope>
    <source>
        <strain evidence="3 4">1.2</strain>
    </source>
</reference>
<dbReference type="eggNOG" id="COG0860">
    <property type="taxonomic scope" value="Bacteria"/>
</dbReference>
<evidence type="ECO:0000313" key="3">
    <source>
        <dbReference type="EMBL" id="EOQ39559.1"/>
    </source>
</evidence>
<dbReference type="Pfam" id="PF18013">
    <property type="entry name" value="Phage_lysozyme2"/>
    <property type="match status" value="1"/>
</dbReference>
<dbReference type="Pfam" id="PF01510">
    <property type="entry name" value="Amidase_2"/>
    <property type="match status" value="1"/>
</dbReference>
<keyword evidence="4" id="KW-1185">Reference proteome</keyword>
<dbReference type="eggNOG" id="COG3023">
    <property type="taxonomic scope" value="Bacteria"/>
</dbReference>
<gene>
    <name evidence="3" type="ORF">HMPREF1526_00253</name>
</gene>
<dbReference type="PATRIC" id="fig|1203606.4.peg.233"/>
<dbReference type="EMBL" id="AQOB01000002">
    <property type="protein sequence ID" value="EOQ39559.1"/>
    <property type="molecule type" value="Genomic_DNA"/>
</dbReference>
<dbReference type="SUPFAM" id="SSF55846">
    <property type="entry name" value="N-acetylmuramoyl-L-alanine amidase-like"/>
    <property type="match status" value="1"/>
</dbReference>
<dbReference type="AlphaFoldDB" id="R8W4C9"/>
<protein>
    <recommendedName>
        <fullName evidence="5">N-acetylmuramoyl-L-alanine amidase domain-containing protein</fullName>
    </recommendedName>
</protein>
<dbReference type="InterPro" id="IPR002502">
    <property type="entry name" value="Amidase_domain"/>
</dbReference>
<evidence type="ECO:0000313" key="4">
    <source>
        <dbReference type="Proteomes" id="UP000013981"/>
    </source>
</evidence>
<evidence type="ECO:0000259" key="1">
    <source>
        <dbReference type="Pfam" id="PF01510"/>
    </source>
</evidence>
<proteinExistence type="predicted"/>
<dbReference type="InterPro" id="IPR041219">
    <property type="entry name" value="Phage_lysozyme2"/>
</dbReference>
<sequence>MSTNEERIWNYLIGKGLSKAGAAGLMGNLFAESGLSPKNLQNTYEKKLGFTDDSYTAAVDSGSYQNFVRDSAGYGLAQWTFWSRKQNMLDFARAAGKSIGDLEMQLDFLFQELSGSYKQVLSTLKTATTVRAASDSVLLNFERPADQSEAVKVKRAGYGQTYFDRYAAAAKPGNGGNLMGNSPLVNYTKLSPNHSGKRTHAIDRITPHCVVGQCSVETLGNIFAPTSRQASCNYGIGPDGRVLLCVDEGNRSWCTSSNANDQRAVTIECASDTTEPYAFKDVVYQKLIALCVDICKRNGKKKLLWLGDKNKTLNYSPKSDEMVLTVHRWFANKSCPGNWMFARMGDLASKVTAQLGGSTVQPSTPSAPASGLSVGTVVNFAGGKHYTSANAASGSAAKAGPAKITAVSANAKHPYHVIHTNGTSNVYGWVDASAVSVAGGSAAVNYMVRVKITDLNIRSGPGTNNAKKGVIKPGVYTIVQEATGTGASKWGKLKSGAGWISLDHCEKM</sequence>
<organism evidence="3 4">
    <name type="scientific">Butyricicoccus pullicaecorum 1.2</name>
    <dbReference type="NCBI Taxonomy" id="1203606"/>
    <lineage>
        <taxon>Bacteria</taxon>
        <taxon>Bacillati</taxon>
        <taxon>Bacillota</taxon>
        <taxon>Clostridia</taxon>
        <taxon>Eubacteriales</taxon>
        <taxon>Butyricicoccaceae</taxon>
        <taxon>Butyricicoccus</taxon>
    </lineage>
</organism>
<dbReference type="GO" id="GO:0009253">
    <property type="term" value="P:peptidoglycan catabolic process"/>
    <property type="evidence" value="ECO:0007669"/>
    <property type="project" value="InterPro"/>
</dbReference>
<dbReference type="Gene3D" id="1.10.530.10">
    <property type="match status" value="1"/>
</dbReference>
<dbReference type="InterPro" id="IPR036505">
    <property type="entry name" value="Amidase/PGRP_sf"/>
</dbReference>
<feature type="domain" description="Phage tail lysozyme" evidence="2">
    <location>
        <begin position="4"/>
        <end position="165"/>
    </location>
</feature>